<dbReference type="KEGG" id="dsc:ABOD76_07230"/>
<name>A0AAU7UC14_9DEIO</name>
<dbReference type="AlphaFoldDB" id="A0AAU7UC14"/>
<accession>A0AAU7UC14</accession>
<gene>
    <name evidence="1" type="ORF">ABOD76_07230</name>
</gene>
<protein>
    <submittedName>
        <fullName evidence="1">Uncharacterized protein</fullName>
    </submittedName>
</protein>
<evidence type="ECO:0000313" key="1">
    <source>
        <dbReference type="EMBL" id="XBV86085.1"/>
    </source>
</evidence>
<sequence>MTQTHSSHTGSRIVLWLVLLLSLLLLGGLTVFAVSRNPLYSDVGRNKLSKYRFIEECKSELGKQLTEINKTVQGGAIRADFDPRRLVAGVANNPQGAGWVLGSQFTASRAGAPSQDVPFLCQSDAQGKVQLQVAQ</sequence>
<dbReference type="RefSeq" id="WP_350244135.1">
    <property type="nucleotide sequence ID" value="NZ_CP158299.1"/>
</dbReference>
<reference evidence="1" key="1">
    <citation type="submission" date="2024-06" db="EMBL/GenBank/DDBJ databases">
        <title>Draft Genome Sequence of Deinococcus sonorensis Type Strain KR-87, a Biofilm Producing Representative of the Genus Deinococcus.</title>
        <authorList>
            <person name="Boren L.S."/>
            <person name="Grosso R.A."/>
            <person name="Hugenberg-Cox A.N."/>
            <person name="Hill J.T.E."/>
            <person name="Albert C.M."/>
            <person name="Tuohy J.M."/>
        </authorList>
    </citation>
    <scope>NUCLEOTIDE SEQUENCE</scope>
    <source>
        <strain evidence="1">KR-87</strain>
    </source>
</reference>
<dbReference type="EMBL" id="CP158299">
    <property type="protein sequence ID" value="XBV86085.1"/>
    <property type="molecule type" value="Genomic_DNA"/>
</dbReference>
<proteinExistence type="predicted"/>
<organism evidence="1">
    <name type="scientific">Deinococcus sonorensis KR-87</name>
    <dbReference type="NCBI Taxonomy" id="694439"/>
    <lineage>
        <taxon>Bacteria</taxon>
        <taxon>Thermotogati</taxon>
        <taxon>Deinococcota</taxon>
        <taxon>Deinococci</taxon>
        <taxon>Deinococcales</taxon>
        <taxon>Deinococcaceae</taxon>
        <taxon>Deinococcus</taxon>
    </lineage>
</organism>